<evidence type="ECO:0000256" key="5">
    <source>
        <dbReference type="SAM" id="SignalP"/>
    </source>
</evidence>
<evidence type="ECO:0000256" key="3">
    <source>
        <dbReference type="ARBA" id="ARBA00023295"/>
    </source>
</evidence>
<proteinExistence type="inferred from homology"/>
<dbReference type="EMBL" id="BPVZ01000007">
    <property type="protein sequence ID" value="GKU94130.1"/>
    <property type="molecule type" value="Genomic_DNA"/>
</dbReference>
<comment type="similarity">
    <text evidence="1 4">Belongs to the glycosyl hydrolase 1 family.</text>
</comment>
<dbReference type="Proteomes" id="UP001054252">
    <property type="component" value="Unassembled WGS sequence"/>
</dbReference>
<name>A0AAV5I561_9ROSI</name>
<dbReference type="PRINTS" id="PR00131">
    <property type="entry name" value="GLHYDRLASE1"/>
</dbReference>
<keyword evidence="3" id="KW-0326">Glycosidase</keyword>
<dbReference type="Gene3D" id="3.20.20.80">
    <property type="entry name" value="Glycosidases"/>
    <property type="match status" value="3"/>
</dbReference>
<dbReference type="PANTHER" id="PTHR10353">
    <property type="entry name" value="GLYCOSYL HYDROLASE"/>
    <property type="match status" value="1"/>
</dbReference>
<dbReference type="InterPro" id="IPR017853">
    <property type="entry name" value="GH"/>
</dbReference>
<sequence>MALQGYHLFLLILLGSLTQIKSTTQSNLTASLNRHSFPPDFVFGAASSAYQYEVELEKVVKDEVPGIFSLTNIQFVVHCLAGIKPVVTHFHWDLPQALEDEYGGFLGPNIVDDFRDYAGICFREFGDRVKQWITLNDPWSYSTGGYATGTLAPGRRSSWQKLNCSGGTFRKRTIFGRAPPPPCSCSCSERDGIPIGSLVCTSQSVILFETAGSDWFYVYPRGPRHLLLYTKRKYNNPLVYITENGVYQVNNDTLSPKKVLADNYRIDYHLQHLASLKSAIKAGTNVQGYFARSLLDAFEWSYGYTASLASTL</sequence>
<dbReference type="Pfam" id="PF00232">
    <property type="entry name" value="Glyco_hydro_1"/>
    <property type="match status" value="2"/>
</dbReference>
<dbReference type="GO" id="GO:0008422">
    <property type="term" value="F:beta-glucosidase activity"/>
    <property type="evidence" value="ECO:0007669"/>
    <property type="project" value="TreeGrafter"/>
</dbReference>
<dbReference type="AlphaFoldDB" id="A0AAV5I561"/>
<gene>
    <name evidence="6" type="ORF">SLEP1_g7658</name>
</gene>
<keyword evidence="5" id="KW-0732">Signal</keyword>
<dbReference type="GO" id="GO:0005975">
    <property type="term" value="P:carbohydrate metabolic process"/>
    <property type="evidence" value="ECO:0007669"/>
    <property type="project" value="InterPro"/>
</dbReference>
<feature type="chain" id="PRO_5043697261" evidence="5">
    <location>
        <begin position="23"/>
        <end position="312"/>
    </location>
</feature>
<evidence type="ECO:0000256" key="1">
    <source>
        <dbReference type="ARBA" id="ARBA00010838"/>
    </source>
</evidence>
<feature type="signal peptide" evidence="5">
    <location>
        <begin position="1"/>
        <end position="22"/>
    </location>
</feature>
<reference evidence="6 7" key="1">
    <citation type="journal article" date="2021" name="Commun. Biol.">
        <title>The genome of Shorea leprosula (Dipterocarpaceae) highlights the ecological relevance of drought in aseasonal tropical rainforests.</title>
        <authorList>
            <person name="Ng K.K.S."/>
            <person name="Kobayashi M.J."/>
            <person name="Fawcett J.A."/>
            <person name="Hatakeyama M."/>
            <person name="Paape T."/>
            <person name="Ng C.H."/>
            <person name="Ang C.C."/>
            <person name="Tnah L.H."/>
            <person name="Lee C.T."/>
            <person name="Nishiyama T."/>
            <person name="Sese J."/>
            <person name="O'Brien M.J."/>
            <person name="Copetti D."/>
            <person name="Mohd Noor M.I."/>
            <person name="Ong R.C."/>
            <person name="Putra M."/>
            <person name="Sireger I.Z."/>
            <person name="Indrioko S."/>
            <person name="Kosugi Y."/>
            <person name="Izuno A."/>
            <person name="Isagi Y."/>
            <person name="Lee S.L."/>
            <person name="Shimizu K.K."/>
        </authorList>
    </citation>
    <scope>NUCLEOTIDE SEQUENCE [LARGE SCALE GENOMIC DNA]</scope>
    <source>
        <strain evidence="6">214</strain>
    </source>
</reference>
<dbReference type="SUPFAM" id="SSF51445">
    <property type="entry name" value="(Trans)glycosidases"/>
    <property type="match status" value="1"/>
</dbReference>
<organism evidence="6 7">
    <name type="scientific">Rubroshorea leprosula</name>
    <dbReference type="NCBI Taxonomy" id="152421"/>
    <lineage>
        <taxon>Eukaryota</taxon>
        <taxon>Viridiplantae</taxon>
        <taxon>Streptophyta</taxon>
        <taxon>Embryophyta</taxon>
        <taxon>Tracheophyta</taxon>
        <taxon>Spermatophyta</taxon>
        <taxon>Magnoliopsida</taxon>
        <taxon>eudicotyledons</taxon>
        <taxon>Gunneridae</taxon>
        <taxon>Pentapetalae</taxon>
        <taxon>rosids</taxon>
        <taxon>malvids</taxon>
        <taxon>Malvales</taxon>
        <taxon>Dipterocarpaceae</taxon>
        <taxon>Rubroshorea</taxon>
    </lineage>
</organism>
<evidence type="ECO:0000313" key="7">
    <source>
        <dbReference type="Proteomes" id="UP001054252"/>
    </source>
</evidence>
<evidence type="ECO:0000256" key="2">
    <source>
        <dbReference type="ARBA" id="ARBA00022801"/>
    </source>
</evidence>
<dbReference type="PANTHER" id="PTHR10353:SF137">
    <property type="entry name" value="MYROSINASE 3-RELATED"/>
    <property type="match status" value="1"/>
</dbReference>
<evidence type="ECO:0000256" key="4">
    <source>
        <dbReference type="RuleBase" id="RU003690"/>
    </source>
</evidence>
<protein>
    <submittedName>
        <fullName evidence="6">Uncharacterized protein</fullName>
    </submittedName>
</protein>
<dbReference type="InterPro" id="IPR001360">
    <property type="entry name" value="Glyco_hydro_1"/>
</dbReference>
<accession>A0AAV5I561</accession>
<keyword evidence="2" id="KW-0378">Hydrolase</keyword>
<evidence type="ECO:0000313" key="6">
    <source>
        <dbReference type="EMBL" id="GKU94130.1"/>
    </source>
</evidence>
<keyword evidence="7" id="KW-1185">Reference proteome</keyword>
<comment type="caution">
    <text evidence="6">The sequence shown here is derived from an EMBL/GenBank/DDBJ whole genome shotgun (WGS) entry which is preliminary data.</text>
</comment>